<dbReference type="Proteomes" id="UP000006352">
    <property type="component" value="Unassembled WGS sequence"/>
</dbReference>
<dbReference type="InParanoid" id="J4GJ01"/>
<organism evidence="1 2">
    <name type="scientific">Fibroporia radiculosa</name>
    <dbReference type="NCBI Taxonomy" id="599839"/>
    <lineage>
        <taxon>Eukaryota</taxon>
        <taxon>Fungi</taxon>
        <taxon>Dikarya</taxon>
        <taxon>Basidiomycota</taxon>
        <taxon>Agaricomycotina</taxon>
        <taxon>Agaricomycetes</taxon>
        <taxon>Polyporales</taxon>
        <taxon>Fibroporiaceae</taxon>
        <taxon>Fibroporia</taxon>
    </lineage>
</organism>
<evidence type="ECO:0000313" key="2">
    <source>
        <dbReference type="Proteomes" id="UP000006352"/>
    </source>
</evidence>
<reference evidence="1 2" key="1">
    <citation type="journal article" date="2012" name="Appl. Environ. Microbiol.">
        <title>Short-read sequencing for genomic analysis of the brown rot fungus Fibroporia radiculosa.</title>
        <authorList>
            <person name="Tang J.D."/>
            <person name="Perkins A.D."/>
            <person name="Sonstegard T.S."/>
            <person name="Schroeder S.G."/>
            <person name="Burgess S.C."/>
            <person name="Diehl S.V."/>
        </authorList>
    </citation>
    <scope>NUCLEOTIDE SEQUENCE [LARGE SCALE GENOMIC DNA]</scope>
    <source>
        <strain evidence="1 2">TFFH 294</strain>
    </source>
</reference>
<accession>J4GJ01</accession>
<name>J4GJ01_9APHY</name>
<proteinExistence type="predicted"/>
<dbReference type="EMBL" id="HE796906">
    <property type="protein sequence ID" value="CCL98940.1"/>
    <property type="molecule type" value="Genomic_DNA"/>
</dbReference>
<dbReference type="HOGENOM" id="CLU_1396348_0_0_1"/>
<dbReference type="GeneID" id="24093851"/>
<dbReference type="STRING" id="599839.J4GJ01"/>
<dbReference type="AlphaFoldDB" id="J4GJ01"/>
<dbReference type="OrthoDB" id="2786161at2759"/>
<dbReference type="RefSeq" id="XP_012178223.1">
    <property type="nucleotide sequence ID" value="XM_012322833.1"/>
</dbReference>
<gene>
    <name evidence="1" type="ORF">FIBRA_00947</name>
</gene>
<evidence type="ECO:0000313" key="1">
    <source>
        <dbReference type="EMBL" id="CCL98940.1"/>
    </source>
</evidence>
<keyword evidence="2" id="KW-1185">Reference proteome</keyword>
<protein>
    <submittedName>
        <fullName evidence="1">Uncharacterized protein</fullName>
    </submittedName>
</protein>
<sequence length="195" mass="21752">MLGLSQVGPYMDDRPTLTTDIVDGWTGIFKWSVFFFSARIEGLERGNPSRLDVLSACWYSLAHRDAIREAMILTPATVEIATRLWLEEDSGPLPSILDAPMGTCVLGNILKLATRDQLNRVLRMANGKADEIAKLAISRLRNASKAPKVNPIHLSMYLDMINSLSRVPDHPLRYALLGANVIWVLHTFYAQFPSS</sequence>